<dbReference type="Gramene" id="EOX93887">
    <property type="protein sequence ID" value="EOX93887"/>
    <property type="gene ID" value="TCM_002883"/>
</dbReference>
<proteinExistence type="predicted"/>
<evidence type="ECO:0000313" key="3">
    <source>
        <dbReference type="EMBL" id="EOX93887.1"/>
    </source>
</evidence>
<gene>
    <name evidence="3" type="ORF">TCM_002883</name>
</gene>
<evidence type="ECO:0000313" key="4">
    <source>
        <dbReference type="Proteomes" id="UP000026915"/>
    </source>
</evidence>
<dbReference type="InParanoid" id="A0A061DN81"/>
<dbReference type="EMBL" id="CM001879">
    <property type="protein sequence ID" value="EOX93887.1"/>
    <property type="molecule type" value="Genomic_DNA"/>
</dbReference>
<reference evidence="3 4" key="1">
    <citation type="journal article" date="2013" name="Genome Biol.">
        <title>The genome sequence of the most widely cultivated cacao type and its use to identify candidate genes regulating pod color.</title>
        <authorList>
            <person name="Motamayor J.C."/>
            <person name="Mockaitis K."/>
            <person name="Schmutz J."/>
            <person name="Haiminen N."/>
            <person name="Iii D.L."/>
            <person name="Cornejo O."/>
            <person name="Findley S.D."/>
            <person name="Zheng P."/>
            <person name="Utro F."/>
            <person name="Royaert S."/>
            <person name="Saski C."/>
            <person name="Jenkins J."/>
            <person name="Podicheti R."/>
            <person name="Zhao M."/>
            <person name="Scheffler B.E."/>
            <person name="Stack J.C."/>
            <person name="Feltus F.A."/>
            <person name="Mustiga G.M."/>
            <person name="Amores F."/>
            <person name="Phillips W."/>
            <person name="Marelli J.P."/>
            <person name="May G.D."/>
            <person name="Shapiro H."/>
            <person name="Ma J."/>
            <person name="Bustamante C.D."/>
            <person name="Schnell R.J."/>
            <person name="Main D."/>
            <person name="Gilbert D."/>
            <person name="Parida L."/>
            <person name="Kuhn D.N."/>
        </authorList>
    </citation>
    <scope>NUCLEOTIDE SEQUENCE [LARGE SCALE GENOMIC DNA]</scope>
    <source>
        <strain evidence="4">cv. Matina 1-6</strain>
    </source>
</reference>
<feature type="domain" description="Retrovirus-related Pol polyprotein from transposon TNT 1-94-like beta-barrel" evidence="2">
    <location>
        <begin position="190"/>
        <end position="236"/>
    </location>
</feature>
<keyword evidence="1" id="KW-0175">Coiled coil</keyword>
<dbReference type="InterPro" id="IPR054722">
    <property type="entry name" value="PolX-like_BBD"/>
</dbReference>
<dbReference type="eggNOG" id="KOG0017">
    <property type="taxonomic scope" value="Eukaryota"/>
</dbReference>
<keyword evidence="4" id="KW-1185">Reference proteome</keyword>
<evidence type="ECO:0000256" key="1">
    <source>
        <dbReference type="SAM" id="Coils"/>
    </source>
</evidence>
<sequence>MFKMKPGEDITNMLDRFTNITNKLNQLGKPILEHEIVKRLLRSLPKNQKPKVIAICEAKDLNIITLDEICGPLLTHELELKEEEEKDKREAKEKMKSIALKANILEEELDSLSCDDDEELAMVARRFRKLMSQRDRRLAKKSDISSSDFEKEKVEERANLSLMARDDESEVELKLKDTCSRAQLKEKQPWYMDSGCSRHMTRNEMLFAQLDKKKGGIVSFGDDSKGRIHGTGTVEAVNIAAYILNKVLIRAMISKTPYELYKGKFDAKSDEAIFLGYALNLKAYGEIPADEDDTADLKRQMEEMILDNKKNSEENFPRREIEPSPLETLQRTENLHNDLSKSWRYITDHPQEQIIGDLSQGVRTRRGTRETCEFTTFISQIELKSFEKGEFEMSMMGKLKFFLGLQIKQCKDGIFLNQERYIQVMLKRFDILKLKSISTPMSPFTKLDKDEKGKNVDQKLYRDADFAGRKIDRKSNSGTCQFLGDMLVS</sequence>
<dbReference type="HOGENOM" id="CLU_558256_0_0_1"/>
<protein>
    <recommendedName>
        <fullName evidence="2">Retrovirus-related Pol polyprotein from transposon TNT 1-94-like beta-barrel domain-containing protein</fullName>
    </recommendedName>
</protein>
<dbReference type="Proteomes" id="UP000026915">
    <property type="component" value="Chromosome 1"/>
</dbReference>
<dbReference type="Pfam" id="PF14223">
    <property type="entry name" value="Retrotran_gag_2"/>
    <property type="match status" value="1"/>
</dbReference>
<name>A0A061DN81_THECC</name>
<accession>A0A061DN81</accession>
<feature type="coiled-coil region" evidence="1">
    <location>
        <begin position="74"/>
        <end position="115"/>
    </location>
</feature>
<organism evidence="3 4">
    <name type="scientific">Theobroma cacao</name>
    <name type="common">Cacao</name>
    <name type="synonym">Cocoa</name>
    <dbReference type="NCBI Taxonomy" id="3641"/>
    <lineage>
        <taxon>Eukaryota</taxon>
        <taxon>Viridiplantae</taxon>
        <taxon>Streptophyta</taxon>
        <taxon>Embryophyta</taxon>
        <taxon>Tracheophyta</taxon>
        <taxon>Spermatophyta</taxon>
        <taxon>Magnoliopsida</taxon>
        <taxon>eudicotyledons</taxon>
        <taxon>Gunneridae</taxon>
        <taxon>Pentapetalae</taxon>
        <taxon>rosids</taxon>
        <taxon>malvids</taxon>
        <taxon>Malvales</taxon>
        <taxon>Malvaceae</taxon>
        <taxon>Byttnerioideae</taxon>
        <taxon>Theobroma</taxon>
    </lineage>
</organism>
<evidence type="ECO:0000259" key="2">
    <source>
        <dbReference type="Pfam" id="PF22936"/>
    </source>
</evidence>
<dbReference type="Pfam" id="PF22936">
    <property type="entry name" value="Pol_BBD"/>
    <property type="match status" value="1"/>
</dbReference>
<dbReference type="AlphaFoldDB" id="A0A061DN81"/>